<gene>
    <name evidence="1" type="ORF">L3556_01750</name>
</gene>
<dbReference type="Pfam" id="PF10989">
    <property type="entry name" value="DUF2808"/>
    <property type="match status" value="1"/>
</dbReference>
<dbReference type="EMBL" id="JAKKUT010000001">
    <property type="protein sequence ID" value="MDG2989663.1"/>
    <property type="molecule type" value="Genomic_DNA"/>
</dbReference>
<reference evidence="1" key="2">
    <citation type="submission" date="2022-01" db="EMBL/GenBank/DDBJ databases">
        <authorList>
            <person name="Zivanovic Y."/>
            <person name="Moreira D."/>
            <person name="Lopez-Garcia P."/>
        </authorList>
    </citation>
    <scope>NUCLEOTIDE SEQUENCE</scope>
    <source>
        <strain evidence="1">G9</strain>
    </source>
</reference>
<accession>A0ABT6EV32</accession>
<name>A0ABT6EV32_9SYNE</name>
<reference evidence="1" key="1">
    <citation type="journal article" date="2022" name="Genome Biol. Evol.">
        <title>A New Gene Family Diagnostic for Intracellular Biomineralization of Amorphous Ca Carbonates by Cyanobacteria.</title>
        <authorList>
            <person name="Benzerara K."/>
            <person name="Duprat E."/>
            <person name="Bitard-Feildel T."/>
            <person name="Caumes G."/>
            <person name="Cassier-Chauvat C."/>
            <person name="Chauvat F."/>
            <person name="Dezi M."/>
            <person name="Diop S.I."/>
            <person name="Gaschignard G."/>
            <person name="Gorgen S."/>
            <person name="Gugger M."/>
            <person name="Lopez-Garcia P."/>
            <person name="Millet M."/>
            <person name="Skouri-Panet F."/>
            <person name="Moreira D."/>
            <person name="Callebaut I."/>
        </authorList>
    </citation>
    <scope>NUCLEOTIDE SEQUENCE</scope>
    <source>
        <strain evidence="1">G9</strain>
    </source>
</reference>
<protein>
    <submittedName>
        <fullName evidence="1">DUF2808 domain-containing protein</fullName>
    </submittedName>
</protein>
<organism evidence="1 2">
    <name type="scientific">Candidatus Synechococcus calcipolaris G9</name>
    <dbReference type="NCBI Taxonomy" id="1497997"/>
    <lineage>
        <taxon>Bacteria</taxon>
        <taxon>Bacillati</taxon>
        <taxon>Cyanobacteriota</taxon>
        <taxon>Cyanophyceae</taxon>
        <taxon>Synechococcales</taxon>
        <taxon>Synechococcaceae</taxon>
        <taxon>Synechococcus</taxon>
    </lineage>
</organism>
<evidence type="ECO:0000313" key="1">
    <source>
        <dbReference type="EMBL" id="MDG2989663.1"/>
    </source>
</evidence>
<proteinExistence type="predicted"/>
<dbReference type="Proteomes" id="UP001154265">
    <property type="component" value="Unassembled WGS sequence"/>
</dbReference>
<dbReference type="InterPro" id="IPR021256">
    <property type="entry name" value="DUF2808"/>
</dbReference>
<comment type="caution">
    <text evidence="1">The sequence shown here is derived from an EMBL/GenBank/DDBJ whole genome shotgun (WGS) entry which is preliminary data.</text>
</comment>
<dbReference type="RefSeq" id="WP_277865579.1">
    <property type="nucleotide sequence ID" value="NZ_JAKKUT010000001.1"/>
</dbReference>
<keyword evidence="2" id="KW-1185">Reference proteome</keyword>
<evidence type="ECO:0000313" key="2">
    <source>
        <dbReference type="Proteomes" id="UP001154265"/>
    </source>
</evidence>
<sequence>MRRTSWGWSVLLGVGLALSGGTDVRANPMAVRFPDGRVAFNVPPTFYEANTPYPTVWYPQPIYRFLLRVSENAGEPLHRVMIQQLPSQEALFFEVGRTRAFSGVRGRQPLSISNVEFNLDQQAVMITFDPPISPGTTLTIVLAPRRNPAYEGVYLFGITAYPPGGDRAIGQFIGTGRLQFYRNSDYF</sequence>